<dbReference type="Proteomes" id="UP000468766">
    <property type="component" value="Unassembled WGS sequence"/>
</dbReference>
<dbReference type="Pfam" id="PF02021">
    <property type="entry name" value="UPF0102"/>
    <property type="match status" value="1"/>
</dbReference>
<comment type="similarity">
    <text evidence="1 2">Belongs to the UPF0102 family.</text>
</comment>
<reference evidence="3 4" key="1">
    <citation type="submission" date="2019-10" db="EMBL/GenBank/DDBJ databases">
        <title>Whole-genome sequence of the extremophile Heliorestis acidaminivorans DSM 24790.</title>
        <authorList>
            <person name="Kyndt J.A."/>
            <person name="Meyer T.E."/>
        </authorList>
    </citation>
    <scope>NUCLEOTIDE SEQUENCE [LARGE SCALE GENOMIC DNA]</scope>
    <source>
        <strain evidence="3 4">DSM 24790</strain>
    </source>
</reference>
<dbReference type="InterPro" id="IPR011335">
    <property type="entry name" value="Restrct_endonuc-II-like"/>
</dbReference>
<evidence type="ECO:0000256" key="1">
    <source>
        <dbReference type="ARBA" id="ARBA00006738"/>
    </source>
</evidence>
<dbReference type="SUPFAM" id="SSF52980">
    <property type="entry name" value="Restriction endonuclease-like"/>
    <property type="match status" value="1"/>
</dbReference>
<dbReference type="RefSeq" id="WP_151617855.1">
    <property type="nucleotide sequence ID" value="NZ_WBXO01000001.1"/>
</dbReference>
<dbReference type="InterPro" id="IPR003509">
    <property type="entry name" value="UPF0102_YraN-like"/>
</dbReference>
<accession>A0A6I0EXB2</accession>
<dbReference type="NCBIfam" id="TIGR00252">
    <property type="entry name" value="YraN family protein"/>
    <property type="match status" value="1"/>
</dbReference>
<dbReference type="EMBL" id="WBXO01000001">
    <property type="protein sequence ID" value="KAB2954409.1"/>
    <property type="molecule type" value="Genomic_DNA"/>
</dbReference>
<dbReference type="Gene3D" id="3.40.1350.10">
    <property type="match status" value="1"/>
</dbReference>
<dbReference type="NCBIfam" id="NF009150">
    <property type="entry name" value="PRK12497.1-3"/>
    <property type="match status" value="1"/>
</dbReference>
<dbReference type="InterPro" id="IPR011856">
    <property type="entry name" value="tRNA_endonuc-like_dom_sf"/>
</dbReference>
<evidence type="ECO:0000256" key="2">
    <source>
        <dbReference type="HAMAP-Rule" id="MF_00048"/>
    </source>
</evidence>
<dbReference type="HAMAP" id="MF_00048">
    <property type="entry name" value="UPF0102"/>
    <property type="match status" value="1"/>
</dbReference>
<dbReference type="PANTHER" id="PTHR34039">
    <property type="entry name" value="UPF0102 PROTEIN YRAN"/>
    <property type="match status" value="1"/>
</dbReference>
<dbReference type="OrthoDB" id="9802516at2"/>
<proteinExistence type="inferred from homology"/>
<dbReference type="GO" id="GO:0003676">
    <property type="term" value="F:nucleic acid binding"/>
    <property type="evidence" value="ECO:0007669"/>
    <property type="project" value="InterPro"/>
</dbReference>
<name>A0A6I0EXB2_9FIRM</name>
<dbReference type="PANTHER" id="PTHR34039:SF1">
    <property type="entry name" value="UPF0102 PROTEIN YRAN"/>
    <property type="match status" value="1"/>
</dbReference>
<evidence type="ECO:0000313" key="4">
    <source>
        <dbReference type="Proteomes" id="UP000468766"/>
    </source>
</evidence>
<evidence type="ECO:0000313" key="3">
    <source>
        <dbReference type="EMBL" id="KAB2954409.1"/>
    </source>
</evidence>
<dbReference type="CDD" id="cd20736">
    <property type="entry name" value="PoNe_Nuclease"/>
    <property type="match status" value="1"/>
</dbReference>
<gene>
    <name evidence="3" type="ORF">F9B85_01615</name>
</gene>
<sequence length="125" mass="14864">MNHKVLLGRWGEEQACLFLLEKGWILKKKNYRCSFGEIDLIFNDEKSIVFVEVRTRSSDRWGRAEETIDYKKKRRLLLVASNYLQQEQSVFQQIRFDLISINLNNNCPEDSKGFHIDHRKAIFTP</sequence>
<keyword evidence="4" id="KW-1185">Reference proteome</keyword>
<dbReference type="AlphaFoldDB" id="A0A6I0EXB2"/>
<comment type="caution">
    <text evidence="3">The sequence shown here is derived from an EMBL/GenBank/DDBJ whole genome shotgun (WGS) entry which is preliminary data.</text>
</comment>
<protein>
    <recommendedName>
        <fullName evidence="2">UPF0102 protein F9B85_01615</fullName>
    </recommendedName>
</protein>
<organism evidence="3 4">
    <name type="scientific">Heliorestis acidaminivorans</name>
    <dbReference type="NCBI Taxonomy" id="553427"/>
    <lineage>
        <taxon>Bacteria</taxon>
        <taxon>Bacillati</taxon>
        <taxon>Bacillota</taxon>
        <taxon>Clostridia</taxon>
        <taxon>Eubacteriales</taxon>
        <taxon>Heliobacteriaceae</taxon>
        <taxon>Heliorestis</taxon>
    </lineage>
</organism>